<dbReference type="InterPro" id="IPR015422">
    <property type="entry name" value="PyrdxlP-dep_Trfase_small"/>
</dbReference>
<keyword evidence="7" id="KW-0479">Metal-binding</keyword>
<dbReference type="SUPFAM" id="SSF53383">
    <property type="entry name" value="PLP-dependent transferases"/>
    <property type="match status" value="1"/>
</dbReference>
<feature type="domain" description="Aminotransferase class V" evidence="13">
    <location>
        <begin position="6"/>
        <end position="367"/>
    </location>
</feature>
<dbReference type="InterPro" id="IPR020578">
    <property type="entry name" value="Aminotrans_V_PyrdxlP_BS"/>
</dbReference>
<evidence type="ECO:0000256" key="3">
    <source>
        <dbReference type="ARBA" id="ARBA00006490"/>
    </source>
</evidence>
<dbReference type="InterPro" id="IPR000192">
    <property type="entry name" value="Aminotrans_V_dom"/>
</dbReference>
<dbReference type="Gene3D" id="3.90.1150.10">
    <property type="entry name" value="Aspartate Aminotransferase, domain 1"/>
    <property type="match status" value="1"/>
</dbReference>
<dbReference type="Proteomes" id="UP001596150">
    <property type="component" value="Unassembled WGS sequence"/>
</dbReference>
<evidence type="ECO:0000256" key="12">
    <source>
        <dbReference type="RuleBase" id="RU004504"/>
    </source>
</evidence>
<dbReference type="PANTHER" id="PTHR11601:SF34">
    <property type="entry name" value="CYSTEINE DESULFURASE"/>
    <property type="match status" value="1"/>
</dbReference>
<keyword evidence="10" id="KW-0411">Iron-sulfur</keyword>
<protein>
    <recommendedName>
        <fullName evidence="5">Cysteine desulfurase</fullName>
        <ecNumber evidence="4">2.8.1.7</ecNumber>
    </recommendedName>
</protein>
<comment type="catalytic activity">
    <reaction evidence="11">
        <text>(sulfur carrier)-H + L-cysteine = (sulfur carrier)-SH + L-alanine</text>
        <dbReference type="Rhea" id="RHEA:43892"/>
        <dbReference type="Rhea" id="RHEA-COMP:14737"/>
        <dbReference type="Rhea" id="RHEA-COMP:14739"/>
        <dbReference type="ChEBI" id="CHEBI:29917"/>
        <dbReference type="ChEBI" id="CHEBI:35235"/>
        <dbReference type="ChEBI" id="CHEBI:57972"/>
        <dbReference type="ChEBI" id="CHEBI:64428"/>
        <dbReference type="EC" id="2.8.1.7"/>
    </reaction>
</comment>
<keyword evidence="9" id="KW-0408">Iron</keyword>
<evidence type="ECO:0000256" key="1">
    <source>
        <dbReference type="ARBA" id="ARBA00001933"/>
    </source>
</evidence>
<dbReference type="RefSeq" id="WP_266341877.1">
    <property type="nucleotide sequence ID" value="NZ_JAPKNH010000001.1"/>
</dbReference>
<keyword evidence="8" id="KW-0663">Pyridoxal phosphate</keyword>
<comment type="cofactor">
    <cofactor evidence="1 12">
        <name>pyridoxal 5'-phosphate</name>
        <dbReference type="ChEBI" id="CHEBI:597326"/>
    </cofactor>
</comment>
<evidence type="ECO:0000256" key="8">
    <source>
        <dbReference type="ARBA" id="ARBA00022898"/>
    </source>
</evidence>
<evidence type="ECO:0000256" key="9">
    <source>
        <dbReference type="ARBA" id="ARBA00023004"/>
    </source>
</evidence>
<dbReference type="Pfam" id="PF00266">
    <property type="entry name" value="Aminotran_5"/>
    <property type="match status" value="1"/>
</dbReference>
<evidence type="ECO:0000256" key="7">
    <source>
        <dbReference type="ARBA" id="ARBA00022723"/>
    </source>
</evidence>
<keyword evidence="15" id="KW-1185">Reference proteome</keyword>
<evidence type="ECO:0000313" key="14">
    <source>
        <dbReference type="EMBL" id="MFC5515904.1"/>
    </source>
</evidence>
<evidence type="ECO:0000256" key="2">
    <source>
        <dbReference type="ARBA" id="ARBA00003120"/>
    </source>
</evidence>
<organism evidence="14 15">
    <name type="scientific">Kaistia terrae</name>
    <dbReference type="NCBI Taxonomy" id="537017"/>
    <lineage>
        <taxon>Bacteria</taxon>
        <taxon>Pseudomonadati</taxon>
        <taxon>Pseudomonadota</taxon>
        <taxon>Alphaproteobacteria</taxon>
        <taxon>Hyphomicrobiales</taxon>
        <taxon>Kaistiaceae</taxon>
        <taxon>Kaistia</taxon>
    </lineage>
</organism>
<evidence type="ECO:0000256" key="10">
    <source>
        <dbReference type="ARBA" id="ARBA00023014"/>
    </source>
</evidence>
<dbReference type="Gene3D" id="1.10.260.50">
    <property type="match status" value="1"/>
</dbReference>
<evidence type="ECO:0000256" key="6">
    <source>
        <dbReference type="ARBA" id="ARBA00022679"/>
    </source>
</evidence>
<sequence>MAAPRIYLDYNAGAPLRPEVRAAMIDALDATGNASSVHGEGRAARSKVELARRLVAKLVGADPVRVIFTSGGTEANVTVLSPKMRIGAGEIAIDTLLVGATEHPSVLAGGRFGKSDTLAIAVDGEGRLNLDDLSGKLDGLQAEGKRALVSVMLANNETGVIQPVAEIAAIARKFGALVHTDAIQAAGRIPVDIAALGVDFLTLSAHKIGGPQGAGAIVLGGDLASPLPLLVGGGQEKYSRAGTQNVAAIVGFGVAAECARADLDRQAEWTLWRDEIATAAHPAILLSGGADRLPQTLSLSVEGLQAETLVIALDLEGAAVSAGSACSSGKVGISHVMKAMKVPESQAKAAIRVSFGWQTSESDIRRFTEVWGRVMRRLAPGVTRAA</sequence>
<gene>
    <name evidence="14" type="ORF">ACFPP9_09000</name>
</gene>
<dbReference type="EC" id="2.8.1.7" evidence="4"/>
<comment type="similarity">
    <text evidence="3">Belongs to the class-V pyridoxal-phosphate-dependent aminotransferase family. NifS/IscS subfamily.</text>
</comment>
<name>A0ABW0PZS0_9HYPH</name>
<dbReference type="PIRSF" id="PIRSF005572">
    <property type="entry name" value="NifS"/>
    <property type="match status" value="1"/>
</dbReference>
<keyword evidence="6" id="KW-0808">Transferase</keyword>
<reference evidence="15" key="1">
    <citation type="journal article" date="2019" name="Int. J. Syst. Evol. Microbiol.">
        <title>The Global Catalogue of Microorganisms (GCM) 10K type strain sequencing project: providing services to taxonomists for standard genome sequencing and annotation.</title>
        <authorList>
            <consortium name="The Broad Institute Genomics Platform"/>
            <consortium name="The Broad Institute Genome Sequencing Center for Infectious Disease"/>
            <person name="Wu L."/>
            <person name="Ma J."/>
        </authorList>
    </citation>
    <scope>NUCLEOTIDE SEQUENCE [LARGE SCALE GENOMIC DNA]</scope>
    <source>
        <strain evidence="15">KACC 12633</strain>
    </source>
</reference>
<evidence type="ECO:0000259" key="13">
    <source>
        <dbReference type="Pfam" id="PF00266"/>
    </source>
</evidence>
<accession>A0ABW0PZS0</accession>
<dbReference type="PANTHER" id="PTHR11601">
    <property type="entry name" value="CYSTEINE DESULFURYLASE FAMILY MEMBER"/>
    <property type="match status" value="1"/>
</dbReference>
<dbReference type="EMBL" id="JBHSML010000003">
    <property type="protein sequence ID" value="MFC5515904.1"/>
    <property type="molecule type" value="Genomic_DNA"/>
</dbReference>
<dbReference type="InterPro" id="IPR015421">
    <property type="entry name" value="PyrdxlP-dep_Trfase_major"/>
</dbReference>
<comment type="function">
    <text evidence="2">Catalyzes the removal of elemental sulfur atoms from cysteine to produce alanine. Seems to participate in the biosynthesis of the nitrogenase metalloclusters by providing the inorganic sulfur required for the Fe-S core formation.</text>
</comment>
<evidence type="ECO:0000256" key="5">
    <source>
        <dbReference type="ARBA" id="ARBA00013558"/>
    </source>
</evidence>
<evidence type="ECO:0000313" key="15">
    <source>
        <dbReference type="Proteomes" id="UP001596150"/>
    </source>
</evidence>
<dbReference type="Gene3D" id="3.40.640.10">
    <property type="entry name" value="Type I PLP-dependent aspartate aminotransferase-like (Major domain)"/>
    <property type="match status" value="1"/>
</dbReference>
<dbReference type="InterPro" id="IPR016454">
    <property type="entry name" value="Cysteine_dSase"/>
</dbReference>
<comment type="caution">
    <text evidence="14">The sequence shown here is derived from an EMBL/GenBank/DDBJ whole genome shotgun (WGS) entry which is preliminary data.</text>
</comment>
<dbReference type="PROSITE" id="PS00595">
    <property type="entry name" value="AA_TRANSFER_CLASS_5"/>
    <property type="match status" value="1"/>
</dbReference>
<dbReference type="InterPro" id="IPR015424">
    <property type="entry name" value="PyrdxlP-dep_Trfase"/>
</dbReference>
<proteinExistence type="inferred from homology"/>
<evidence type="ECO:0000256" key="4">
    <source>
        <dbReference type="ARBA" id="ARBA00012239"/>
    </source>
</evidence>
<evidence type="ECO:0000256" key="11">
    <source>
        <dbReference type="ARBA" id="ARBA00050776"/>
    </source>
</evidence>